<evidence type="ECO:0000256" key="1">
    <source>
        <dbReference type="SAM" id="MobiDB-lite"/>
    </source>
</evidence>
<dbReference type="Pfam" id="PF25339">
    <property type="entry name" value="C2_C2CD3_N"/>
    <property type="match status" value="1"/>
</dbReference>
<feature type="compositionally biased region" description="Polar residues" evidence="1">
    <location>
        <begin position="642"/>
        <end position="653"/>
    </location>
</feature>
<reference evidence="3 4" key="1">
    <citation type="submission" date="2013-07" db="EMBL/GenBank/DDBJ databases">
        <authorList>
            <person name="Stoco P.H."/>
            <person name="Wagner G."/>
            <person name="Gerber A."/>
            <person name="Zaha A."/>
            <person name="Thompson C."/>
            <person name="Bartholomeu D.C."/>
            <person name="Luckemeyer D.D."/>
            <person name="Bahia D."/>
            <person name="Loreto E."/>
            <person name="Prestes E.B."/>
            <person name="Lima F.M."/>
            <person name="Rodrigues-Luiz G."/>
            <person name="Vallejo G.A."/>
            <person name="Filho J.F."/>
            <person name="Monteiro K.M."/>
            <person name="Tyler K.M."/>
            <person name="de Almeida L.G."/>
            <person name="Ortiz M.F."/>
            <person name="Siervo M.A."/>
            <person name="de Moraes M.H."/>
            <person name="Cunha O.L."/>
            <person name="Mendonca-Neto R."/>
            <person name="Silva R."/>
            <person name="Teixeira S.M."/>
            <person name="Murta S.M."/>
            <person name="Sincero T.C."/>
            <person name="Mendes T.A."/>
            <person name="Urmenyi T.P."/>
            <person name="Silva V.G."/>
            <person name="da Rocha W.D."/>
            <person name="Andersson B."/>
            <person name="Romanha A.J."/>
            <person name="Steindel M."/>
            <person name="de Vasconcelos A.T."/>
            <person name="Grisard E.C."/>
        </authorList>
    </citation>
    <scope>NUCLEOTIDE SEQUENCE [LARGE SCALE GENOMIC DNA]</scope>
    <source>
        <strain evidence="3 4">SC58</strain>
    </source>
</reference>
<evidence type="ECO:0000259" key="2">
    <source>
        <dbReference type="Pfam" id="PF25339"/>
    </source>
</evidence>
<feature type="region of interest" description="Disordered" evidence="1">
    <location>
        <begin position="635"/>
        <end position="707"/>
    </location>
</feature>
<proteinExistence type="predicted"/>
<gene>
    <name evidence="3" type="ORF">TRSC58_00723</name>
</gene>
<accession>A0A061J7X1</accession>
<feature type="compositionally biased region" description="Basic and acidic residues" evidence="1">
    <location>
        <begin position="210"/>
        <end position="222"/>
    </location>
</feature>
<feature type="region of interest" description="Disordered" evidence="1">
    <location>
        <begin position="206"/>
        <end position="228"/>
    </location>
</feature>
<dbReference type="VEuPathDB" id="TriTrypDB:TRSC58_00723"/>
<dbReference type="OrthoDB" id="242958at2759"/>
<feature type="compositionally biased region" description="Polar residues" evidence="1">
    <location>
        <begin position="260"/>
        <end position="270"/>
    </location>
</feature>
<feature type="compositionally biased region" description="Low complexity" evidence="1">
    <location>
        <begin position="666"/>
        <end position="682"/>
    </location>
</feature>
<protein>
    <recommendedName>
        <fullName evidence="2">C2CD3 N-terminal C2 domain-containing protein</fullName>
    </recommendedName>
</protein>
<sequence>MRLLYGSPLPPGLEAPTRGELRIRIEKLLLKDELVSTGASSDVFSAGSRPYPIPIDHCAVSPLFWGEQHPTCQCVPATPGKSRGAVSLVYPLKTYEPQFREYLSHMSHSEHRGVQFSVFVPNSYSGRHRSISVGKSIIALDTLKPSSPVSGWFAIMSDEALILSTIKEDEKNLSLSSVEVGRLRMTFTVNFFARAPLLPERQAFRGTHKASYDQRASEEKIRSPGMIQDRGYSEQELRSSQLLPLVSPDTSRQKQETQRRVPQNSGTTKMEVSKLPMSQEDPVLSAGDVPRQSSAIFPPTATSVMINQDTVIGELLQRGISLRDKMARVLSHSTGIDDLISSSNVLFSQLVPSMLGDPPGYSSPLTGVVQLDDGVVIQHDPSESSVSSASVETVVSETDELGNDADHAVGAGGEKPGTLCDVPTGRRTFRLPLQSAGAFQNGNIYVEVDLSRIAFSSGQATLGMEEMRVGIRLSKDVKTDEPVESYSSYVHRVPLVGGAEHHIVIGFSVRSFSEDKSRMVISFYRVRSAPVPNPPGEILLSVPASAQRVLVEETLLGMCIVGLHNQFRDIVLHDPITGEDPTQAHLCVNIGRGKLPVSEDGFLDELSTKNREANQSVSGLEGVGKGMLLSNTKKRDGFIESQDGNNATKSTTRYSHKWQHNVTGRSSSSSSASLSSPPSSSSTGELPPGVKVNTAGDEPNGTGARGCSGAAPELRYVHGQCSSDSSAAQTLRNVVVKSAALNRDHHTSTPKMGSLMASNLVDGSGGEKAARCANTTTMAAHYVDRTLTETPQGRFRMHVSIRAGKELPMVTISKDGTTLRPLVAAVDQLENGVRSAVTYDGRLVLVDSKHRAFKAPTTFFVVEDVFNGTDSRAASKGIVPDWFVEAAVRGKYDRTLIVPDSQSPQYDYESVLSLPREAVFLRHAVESRNATHHETSTLFPLEDNTSNASNGLFCLRELRLTLWHAVADTNMPSSSTWKDDEERFWVHTAILGECRVDLRSLRFLKLLDGWYRINAVDRADEVVGYVRVSVRML</sequence>
<dbReference type="InterPro" id="IPR057537">
    <property type="entry name" value="C2_C2CD3_N"/>
</dbReference>
<dbReference type="Proteomes" id="UP000031737">
    <property type="component" value="Unassembled WGS sequence"/>
</dbReference>
<evidence type="ECO:0000313" key="4">
    <source>
        <dbReference type="Proteomes" id="UP000031737"/>
    </source>
</evidence>
<comment type="caution">
    <text evidence="3">The sequence shown here is derived from an EMBL/GenBank/DDBJ whole genome shotgun (WGS) entry which is preliminary data.</text>
</comment>
<feature type="domain" description="C2CD3 N-terminal C2" evidence="2">
    <location>
        <begin position="9"/>
        <end position="160"/>
    </location>
</feature>
<dbReference type="AlphaFoldDB" id="A0A061J7X1"/>
<feature type="region of interest" description="Disordered" evidence="1">
    <location>
        <begin position="241"/>
        <end position="274"/>
    </location>
</feature>
<evidence type="ECO:0000313" key="3">
    <source>
        <dbReference type="EMBL" id="ESL11523.1"/>
    </source>
</evidence>
<name>A0A061J7X1_TRYRA</name>
<keyword evidence="4" id="KW-1185">Reference proteome</keyword>
<dbReference type="EMBL" id="AUPL01000723">
    <property type="protein sequence ID" value="ESL11523.1"/>
    <property type="molecule type" value="Genomic_DNA"/>
</dbReference>
<organism evidence="3 4">
    <name type="scientific">Trypanosoma rangeli SC58</name>
    <dbReference type="NCBI Taxonomy" id="429131"/>
    <lineage>
        <taxon>Eukaryota</taxon>
        <taxon>Discoba</taxon>
        <taxon>Euglenozoa</taxon>
        <taxon>Kinetoplastea</taxon>
        <taxon>Metakinetoplastina</taxon>
        <taxon>Trypanosomatida</taxon>
        <taxon>Trypanosomatidae</taxon>
        <taxon>Trypanosoma</taxon>
        <taxon>Herpetosoma</taxon>
    </lineage>
</organism>